<dbReference type="CDD" id="cd03801">
    <property type="entry name" value="GT4_PimA-like"/>
    <property type="match status" value="1"/>
</dbReference>
<dbReference type="Gene3D" id="3.40.50.2000">
    <property type="entry name" value="Glycogen Phosphorylase B"/>
    <property type="match status" value="2"/>
</dbReference>
<name>A0ABT2RP79_9FIRM</name>
<proteinExistence type="predicted"/>
<comment type="caution">
    <text evidence="2">The sequence shown here is derived from an EMBL/GenBank/DDBJ whole genome shotgun (WGS) entry which is preliminary data.</text>
</comment>
<dbReference type="Pfam" id="PF00534">
    <property type="entry name" value="Glycos_transf_1"/>
    <property type="match status" value="1"/>
</dbReference>
<evidence type="ECO:0000313" key="2">
    <source>
        <dbReference type="EMBL" id="MCU6687209.1"/>
    </source>
</evidence>
<dbReference type="InterPro" id="IPR001296">
    <property type="entry name" value="Glyco_trans_1"/>
</dbReference>
<evidence type="ECO:0000259" key="1">
    <source>
        <dbReference type="Pfam" id="PF00534"/>
    </source>
</evidence>
<organism evidence="2 3">
    <name type="scientific">Dorea acetigenes</name>
    <dbReference type="NCBI Taxonomy" id="2981787"/>
    <lineage>
        <taxon>Bacteria</taxon>
        <taxon>Bacillati</taxon>
        <taxon>Bacillota</taxon>
        <taxon>Clostridia</taxon>
        <taxon>Lachnospirales</taxon>
        <taxon>Lachnospiraceae</taxon>
        <taxon>Dorea</taxon>
    </lineage>
</organism>
<protein>
    <submittedName>
        <fullName evidence="2">Glycosyltransferase family 4 protein</fullName>
    </submittedName>
</protein>
<gene>
    <name evidence="2" type="ORF">OCV99_11785</name>
</gene>
<keyword evidence="3" id="KW-1185">Reference proteome</keyword>
<accession>A0ABT2RP79</accession>
<sequence>MKVLFITNVPSPYRVEFFNELGKYLNLTVIFEKSTSDERDSSWNNYAFENFEGIVLKGIKINSDTAICLGIINFLKRHKFDYIICSNFTSPTGMLAIQYMRKHSINYYLECDGGFAKNGEGVKEGIKLYFITGANGYFSTGVACDEYFIAYGADAEKIIRYPFTSVREEEIDINIPEKGRKDELREKLGMKEEKIVLAVGQFIPRKGFDILLKAVSNLPEEVGVYFVGGEPTEEYLLLQNENQLNNVHFVGYKSKNILNEYYYASDIFVLPTREDIWGLVIEEAMAHGLPIISTSRCAAALELVKNDVNGYVVPVEDVDAISEKIIEVLTNSEKQKAFGKNSLNIMRNYTIEAMVQKHLEILWNM</sequence>
<dbReference type="PANTHER" id="PTHR12526">
    <property type="entry name" value="GLYCOSYLTRANSFERASE"/>
    <property type="match status" value="1"/>
</dbReference>
<dbReference type="Proteomes" id="UP001652431">
    <property type="component" value="Unassembled WGS sequence"/>
</dbReference>
<dbReference type="EMBL" id="JAOQJU010000015">
    <property type="protein sequence ID" value="MCU6687209.1"/>
    <property type="molecule type" value="Genomic_DNA"/>
</dbReference>
<evidence type="ECO:0000313" key="3">
    <source>
        <dbReference type="Proteomes" id="UP001652431"/>
    </source>
</evidence>
<feature type="domain" description="Glycosyl transferase family 1" evidence="1">
    <location>
        <begin position="181"/>
        <end position="342"/>
    </location>
</feature>
<dbReference type="RefSeq" id="WP_158370725.1">
    <property type="nucleotide sequence ID" value="NZ_JAOQJU010000015.1"/>
</dbReference>
<dbReference type="SUPFAM" id="SSF53756">
    <property type="entry name" value="UDP-Glycosyltransferase/glycogen phosphorylase"/>
    <property type="match status" value="1"/>
</dbReference>
<reference evidence="2 3" key="1">
    <citation type="journal article" date="2021" name="ISME Commun">
        <title>Automated analysis of genomic sequences facilitates high-throughput and comprehensive description of bacteria.</title>
        <authorList>
            <person name="Hitch T.C.A."/>
        </authorList>
    </citation>
    <scope>NUCLEOTIDE SEQUENCE [LARGE SCALE GENOMIC DNA]</scope>
    <source>
        <strain evidence="2 3">Sanger_03</strain>
    </source>
</reference>